<dbReference type="EMBL" id="GBHO01037869">
    <property type="protein sequence ID" value="JAG05735.1"/>
    <property type="molecule type" value="Transcribed_RNA"/>
</dbReference>
<dbReference type="PANTHER" id="PTHR24276:SF97">
    <property type="entry name" value="GH13245P2-RELATED"/>
    <property type="match status" value="1"/>
</dbReference>
<dbReference type="InterPro" id="IPR009003">
    <property type="entry name" value="Peptidase_S1_PA"/>
</dbReference>
<dbReference type="SUPFAM" id="SSF50494">
    <property type="entry name" value="Trypsin-like serine proteases"/>
    <property type="match status" value="1"/>
</dbReference>
<protein>
    <submittedName>
        <fullName evidence="9">Suppressor of tumorigenicity 14 protein</fullName>
    </submittedName>
</protein>
<dbReference type="GO" id="GO:0004252">
    <property type="term" value="F:serine-type endopeptidase activity"/>
    <property type="evidence" value="ECO:0007669"/>
    <property type="project" value="InterPro"/>
</dbReference>
<gene>
    <name evidence="9" type="primary">ST14_3</name>
    <name evidence="9" type="ORF">CM83_1280</name>
</gene>
<dbReference type="InterPro" id="IPR043504">
    <property type="entry name" value="Peptidase_S1_PA_chymotrypsin"/>
</dbReference>
<sequence>MKWLSVIFAVASLWTEVYPCLLTDDRPNSWVVTIRFAESNRVVCVGSLIAKNYVVAPMTCFQKASANGFNEGRKYNAVAGSPGDECQQTRRGKLVMGHPRLAEDRYKYSMAYLEVEPFDLDPINPPVMELPHSEKNNVEMVKELILEKVQCILPLFKVEDNRDDPKNVLTVNQVSLISRGECWNEYCPSGNRGCLPYFWTTESYFCTTADEELRRKCEYANLGTPVVCNGTAVGWLKICREPEPLLIQGYNQEQLDAIEMYRKISSGKEEVEEDGIEQEEPPFHFDGEDYPL</sequence>
<dbReference type="PANTHER" id="PTHR24276">
    <property type="entry name" value="POLYSERASE-RELATED"/>
    <property type="match status" value="1"/>
</dbReference>
<dbReference type="GO" id="GO:0006508">
    <property type="term" value="P:proteolysis"/>
    <property type="evidence" value="ECO:0007669"/>
    <property type="project" value="UniProtKB-KW"/>
</dbReference>
<evidence type="ECO:0000256" key="2">
    <source>
        <dbReference type="ARBA" id="ARBA00022801"/>
    </source>
</evidence>
<feature type="compositionally biased region" description="Basic and acidic residues" evidence="6">
    <location>
        <begin position="281"/>
        <end position="292"/>
    </location>
</feature>
<accession>A0A0A9WLK2</accession>
<evidence type="ECO:0000256" key="6">
    <source>
        <dbReference type="SAM" id="MobiDB-lite"/>
    </source>
</evidence>
<reference evidence="9" key="2">
    <citation type="submission" date="2014-07" db="EMBL/GenBank/DDBJ databases">
        <authorList>
            <person name="Hull J."/>
        </authorList>
    </citation>
    <scope>NUCLEOTIDE SEQUENCE</scope>
</reference>
<name>A0A0A9WLK2_LYGHE</name>
<dbReference type="InterPro" id="IPR001254">
    <property type="entry name" value="Trypsin_dom"/>
</dbReference>
<organism evidence="9">
    <name type="scientific">Lygus hesperus</name>
    <name type="common">Western plant bug</name>
    <dbReference type="NCBI Taxonomy" id="30085"/>
    <lineage>
        <taxon>Eukaryota</taxon>
        <taxon>Metazoa</taxon>
        <taxon>Ecdysozoa</taxon>
        <taxon>Arthropoda</taxon>
        <taxon>Hexapoda</taxon>
        <taxon>Insecta</taxon>
        <taxon>Pterygota</taxon>
        <taxon>Neoptera</taxon>
        <taxon>Paraneoptera</taxon>
        <taxon>Hemiptera</taxon>
        <taxon>Heteroptera</taxon>
        <taxon>Panheteroptera</taxon>
        <taxon>Cimicomorpha</taxon>
        <taxon>Miridae</taxon>
        <taxon>Mirini</taxon>
        <taxon>Lygus</taxon>
    </lineage>
</organism>
<keyword evidence="2" id="KW-0378">Hydrolase</keyword>
<evidence type="ECO:0000313" key="9">
    <source>
        <dbReference type="EMBL" id="JAG05735.1"/>
    </source>
</evidence>
<evidence type="ECO:0000259" key="8">
    <source>
        <dbReference type="Pfam" id="PF00089"/>
    </source>
</evidence>
<reference evidence="9" key="1">
    <citation type="journal article" date="2014" name="PLoS ONE">
        <title>Transcriptome-Based Identification of ABC Transporters in the Western Tarnished Plant Bug Lygus hesperus.</title>
        <authorList>
            <person name="Hull J.J."/>
            <person name="Chaney K."/>
            <person name="Geib S.M."/>
            <person name="Fabrick J.A."/>
            <person name="Brent C.S."/>
            <person name="Walsh D."/>
            <person name="Lavine L.C."/>
        </authorList>
    </citation>
    <scope>NUCLEOTIDE SEQUENCE</scope>
</reference>
<evidence type="ECO:0000256" key="7">
    <source>
        <dbReference type="SAM" id="SignalP"/>
    </source>
</evidence>
<evidence type="ECO:0000256" key="5">
    <source>
        <dbReference type="ARBA" id="ARBA00023157"/>
    </source>
</evidence>
<dbReference type="Pfam" id="PF00089">
    <property type="entry name" value="Trypsin"/>
    <property type="match status" value="1"/>
</dbReference>
<evidence type="ECO:0000256" key="3">
    <source>
        <dbReference type="ARBA" id="ARBA00022825"/>
    </source>
</evidence>
<proteinExistence type="predicted"/>
<dbReference type="InterPro" id="IPR050430">
    <property type="entry name" value="Peptidase_S1"/>
</dbReference>
<reference evidence="10" key="3">
    <citation type="submission" date="2014-09" db="EMBL/GenBank/DDBJ databases">
        <authorList>
            <person name="Magalhaes I.L.F."/>
            <person name="Oliveira U."/>
            <person name="Santos F.R."/>
            <person name="Vidigal T.H.D.A."/>
            <person name="Brescovit A.D."/>
            <person name="Santos A.J."/>
        </authorList>
    </citation>
    <scope>NUCLEOTIDE SEQUENCE</scope>
</reference>
<evidence type="ECO:0000256" key="1">
    <source>
        <dbReference type="ARBA" id="ARBA00022670"/>
    </source>
</evidence>
<evidence type="ECO:0000313" key="10">
    <source>
        <dbReference type="EMBL" id="JAG56982.1"/>
    </source>
</evidence>
<feature type="region of interest" description="Disordered" evidence="6">
    <location>
        <begin position="268"/>
        <end position="292"/>
    </location>
</feature>
<dbReference type="EMBL" id="GBRD01008839">
    <property type="protein sequence ID" value="JAG56982.1"/>
    <property type="molecule type" value="Transcribed_RNA"/>
</dbReference>
<keyword evidence="1" id="KW-0645">Protease</keyword>
<feature type="chain" id="PRO_5015033676" evidence="7">
    <location>
        <begin position="20"/>
        <end position="292"/>
    </location>
</feature>
<dbReference type="AlphaFoldDB" id="A0A0A9WLK2"/>
<dbReference type="Gene3D" id="2.40.10.10">
    <property type="entry name" value="Trypsin-like serine proteases"/>
    <property type="match status" value="1"/>
</dbReference>
<feature type="compositionally biased region" description="Acidic residues" evidence="6">
    <location>
        <begin position="270"/>
        <end position="280"/>
    </location>
</feature>
<keyword evidence="7" id="KW-0732">Signal</keyword>
<keyword evidence="5" id="KW-1015">Disulfide bond</keyword>
<keyword evidence="3" id="KW-0720">Serine protease</keyword>
<feature type="signal peptide" evidence="7">
    <location>
        <begin position="1"/>
        <end position="19"/>
    </location>
</feature>
<evidence type="ECO:0000256" key="4">
    <source>
        <dbReference type="ARBA" id="ARBA00023145"/>
    </source>
</evidence>
<keyword evidence="4" id="KW-0865">Zymogen</keyword>
<feature type="domain" description="Peptidase S1" evidence="8">
    <location>
        <begin position="29"/>
        <end position="235"/>
    </location>
</feature>